<protein>
    <recommendedName>
        <fullName evidence="3">Transposase</fullName>
    </recommendedName>
</protein>
<evidence type="ECO:0000313" key="1">
    <source>
        <dbReference type="EMBL" id="KUN82730.1"/>
    </source>
</evidence>
<feature type="non-terminal residue" evidence="1">
    <location>
        <position position="73"/>
    </location>
</feature>
<evidence type="ECO:0008006" key="3">
    <source>
        <dbReference type="Google" id="ProtNLM"/>
    </source>
</evidence>
<organism evidence="1 2">
    <name type="scientific">Streptomyces griseoruber</name>
    <dbReference type="NCBI Taxonomy" id="1943"/>
    <lineage>
        <taxon>Bacteria</taxon>
        <taxon>Bacillati</taxon>
        <taxon>Actinomycetota</taxon>
        <taxon>Actinomycetes</taxon>
        <taxon>Kitasatosporales</taxon>
        <taxon>Streptomycetaceae</taxon>
        <taxon>Streptomyces</taxon>
    </lineage>
</organism>
<dbReference type="SUPFAM" id="SSF53098">
    <property type="entry name" value="Ribonuclease H-like"/>
    <property type="match status" value="1"/>
</dbReference>
<name>A0A101SYY7_9ACTN</name>
<dbReference type="Proteomes" id="UP000052982">
    <property type="component" value="Unassembled WGS sequence"/>
</dbReference>
<keyword evidence="2" id="KW-1185">Reference proteome</keyword>
<dbReference type="AlphaFoldDB" id="A0A101SYY7"/>
<dbReference type="STRING" id="1943.AQJ64_18455"/>
<dbReference type="InterPro" id="IPR012337">
    <property type="entry name" value="RNaseH-like_sf"/>
</dbReference>
<accession>A0A101SYY7</accession>
<evidence type="ECO:0000313" key="2">
    <source>
        <dbReference type="Proteomes" id="UP000052982"/>
    </source>
</evidence>
<proteinExistence type="predicted"/>
<comment type="caution">
    <text evidence="1">The sequence shown here is derived from an EMBL/GenBank/DDBJ whole genome shotgun (WGS) entry which is preliminary data.</text>
</comment>
<reference evidence="1 2" key="1">
    <citation type="submission" date="2015-10" db="EMBL/GenBank/DDBJ databases">
        <title>Draft genome sequence of Streptomyces griseoruber DSM 40281, type strain for the species Streptomyces griseoruber.</title>
        <authorList>
            <person name="Ruckert C."/>
            <person name="Winkler A."/>
            <person name="Kalinowski J."/>
            <person name="Kampfer P."/>
            <person name="Glaeser S."/>
        </authorList>
    </citation>
    <scope>NUCLEOTIDE SEQUENCE [LARGE SCALE GENOMIC DNA]</scope>
    <source>
        <strain evidence="1 2">DSM 40281</strain>
    </source>
</reference>
<dbReference type="EMBL" id="LMWW01000029">
    <property type="protein sequence ID" value="KUN82730.1"/>
    <property type="molecule type" value="Genomic_DNA"/>
</dbReference>
<sequence>MPARSAGTRSRSREVTAGTAWRGALADLGAAGELTRAHRPQSDGKVAGFHRTLLDAWAYLRPCTSNTERTAAH</sequence>
<gene>
    <name evidence="1" type="ORF">AQJ64_18455</name>
</gene>